<reference evidence="1 2" key="1">
    <citation type="submission" date="2008-08" db="EMBL/GenBank/DDBJ databases">
        <authorList>
            <person name="Madupu R."/>
            <person name="Durkin A.S."/>
            <person name="Torralba M."/>
            <person name="Methe B."/>
            <person name="Sutton G.G."/>
            <person name="Strausberg R.L."/>
            <person name="Nelson K.E."/>
        </authorList>
    </citation>
    <scope>NUCLEOTIDE SEQUENCE [LARGE SCALE GENOMIC DNA]</scope>
    <source>
        <strain evidence="1 2">RM3267</strain>
    </source>
</reference>
<dbReference type="RefSeq" id="WP_002945680.1">
    <property type="nucleotide sequence ID" value="NZ_ACFU01000033.1"/>
</dbReference>
<sequence length="393" mass="42591">MEGSIVYTLDDDGNVKSVRLFNKNELTAKGSTPFNPKTIYNDLKIDKIKFASGEEFKLAGDHTYGKAKHYQKVADKFLLEGPDGYVNSVYEKDGHKVVVTDVEGGYKYTLTETKDGKKVSEEKLDKGILKTIKYDADGTTVKSVEMEDKNGDSDTNVSVNDDPTDLTDTKKVNINDLNTGKVTFKGVETIYVKSTANALDGKGLDYLNKSGAKEIELASNLTLKNEGGGELDLGKIKYGNYKLTIETGNTKSDTIKFGAKQLAGDKLNINGFEQTQDKVDFSALGATDKNVTKVASNAGQEASNGKIYTTTVDENIAGKDYANGNFDELFGNGKTFKTTITQDGKSIVAVKGNDVTKVYQVNDTNHNGTIDSNEVKLVGTFESNVELGDANIA</sequence>
<protein>
    <recommendedName>
        <fullName evidence="3">EF-hand domain-containing protein</fullName>
    </recommendedName>
</protein>
<dbReference type="InterPro" id="IPR018247">
    <property type="entry name" value="EF_Hand_1_Ca_BS"/>
</dbReference>
<accession>B9D532</accession>
<evidence type="ECO:0008006" key="3">
    <source>
        <dbReference type="Google" id="ProtNLM"/>
    </source>
</evidence>
<dbReference type="PROSITE" id="PS00018">
    <property type="entry name" value="EF_HAND_1"/>
    <property type="match status" value="1"/>
</dbReference>
<proteinExistence type="predicted"/>
<evidence type="ECO:0000313" key="1">
    <source>
        <dbReference type="EMBL" id="EEF12899.1"/>
    </source>
</evidence>
<comment type="caution">
    <text evidence="1">The sequence shown here is derived from an EMBL/GenBank/DDBJ whole genome shotgun (WGS) entry which is preliminary data.</text>
</comment>
<evidence type="ECO:0000313" key="2">
    <source>
        <dbReference type="Proteomes" id="UP000003082"/>
    </source>
</evidence>
<gene>
    <name evidence="1" type="ORF">CAMRE0001_2653</name>
</gene>
<dbReference type="EMBL" id="ACFU01000033">
    <property type="protein sequence ID" value="EEF12899.1"/>
    <property type="molecule type" value="Genomic_DNA"/>
</dbReference>
<keyword evidence="2" id="KW-1185">Reference proteome</keyword>
<dbReference type="Proteomes" id="UP000003082">
    <property type="component" value="Unassembled WGS sequence"/>
</dbReference>
<name>B9D532_CAMRE</name>
<organism evidence="1 2">
    <name type="scientific">Campylobacter rectus RM3267</name>
    <dbReference type="NCBI Taxonomy" id="553218"/>
    <lineage>
        <taxon>Bacteria</taxon>
        <taxon>Pseudomonadati</taxon>
        <taxon>Campylobacterota</taxon>
        <taxon>Epsilonproteobacteria</taxon>
        <taxon>Campylobacterales</taxon>
        <taxon>Campylobacteraceae</taxon>
        <taxon>Campylobacter</taxon>
    </lineage>
</organism>
<dbReference type="AlphaFoldDB" id="B9D532"/>